<proteinExistence type="predicted"/>
<gene>
    <name evidence="1" type="ORF">WJX75_005455</name>
</gene>
<comment type="caution">
    <text evidence="1">The sequence shown here is derived from an EMBL/GenBank/DDBJ whole genome shotgun (WGS) entry which is preliminary data.</text>
</comment>
<protein>
    <submittedName>
        <fullName evidence="1">Uncharacterized protein</fullName>
    </submittedName>
</protein>
<name>A0ABR2YXU6_9CHLO</name>
<dbReference type="Proteomes" id="UP001491310">
    <property type="component" value="Unassembled WGS sequence"/>
</dbReference>
<evidence type="ECO:0000313" key="1">
    <source>
        <dbReference type="EMBL" id="KAK9916658.1"/>
    </source>
</evidence>
<accession>A0ABR2YXU6</accession>
<dbReference type="EMBL" id="JALJOT010000003">
    <property type="protein sequence ID" value="KAK9916658.1"/>
    <property type="molecule type" value="Genomic_DNA"/>
</dbReference>
<organism evidence="1 2">
    <name type="scientific">Coccomyxa subellipsoidea</name>
    <dbReference type="NCBI Taxonomy" id="248742"/>
    <lineage>
        <taxon>Eukaryota</taxon>
        <taxon>Viridiplantae</taxon>
        <taxon>Chlorophyta</taxon>
        <taxon>core chlorophytes</taxon>
        <taxon>Trebouxiophyceae</taxon>
        <taxon>Trebouxiophyceae incertae sedis</taxon>
        <taxon>Coccomyxaceae</taxon>
        <taxon>Coccomyxa</taxon>
    </lineage>
</organism>
<sequence>MLYTLSRRVAATCLRAAAKAAQQNNRFLLADQVSPAAQLAYCEVIRRGRDDGTLELTLEELEGRSANA</sequence>
<keyword evidence="2" id="KW-1185">Reference proteome</keyword>
<reference evidence="1 2" key="1">
    <citation type="journal article" date="2024" name="Nat. Commun.">
        <title>Phylogenomics reveals the evolutionary origins of lichenization in chlorophyte algae.</title>
        <authorList>
            <person name="Puginier C."/>
            <person name="Libourel C."/>
            <person name="Otte J."/>
            <person name="Skaloud P."/>
            <person name="Haon M."/>
            <person name="Grisel S."/>
            <person name="Petersen M."/>
            <person name="Berrin J.G."/>
            <person name="Delaux P.M."/>
            <person name="Dal Grande F."/>
            <person name="Keller J."/>
        </authorList>
    </citation>
    <scope>NUCLEOTIDE SEQUENCE [LARGE SCALE GENOMIC DNA]</scope>
    <source>
        <strain evidence="1 2">SAG 216-7</strain>
    </source>
</reference>
<evidence type="ECO:0000313" key="2">
    <source>
        <dbReference type="Proteomes" id="UP001491310"/>
    </source>
</evidence>